<gene>
    <name evidence="3" type="ORF">ABOD76_04970</name>
</gene>
<dbReference type="EMBL" id="CP158298">
    <property type="protein sequence ID" value="XBV84041.1"/>
    <property type="molecule type" value="Genomic_DNA"/>
</dbReference>
<dbReference type="KEGG" id="dsc:ABOD76_04970"/>
<dbReference type="SUPFAM" id="SSF53597">
    <property type="entry name" value="Dihydrofolate reductase-like"/>
    <property type="match status" value="1"/>
</dbReference>
<evidence type="ECO:0000256" key="1">
    <source>
        <dbReference type="SAM" id="MobiDB-lite"/>
    </source>
</evidence>
<name>A0AAU7U6F3_9DEIO</name>
<feature type="region of interest" description="Disordered" evidence="1">
    <location>
        <begin position="124"/>
        <end position="147"/>
    </location>
</feature>
<dbReference type="RefSeq" id="WP_350242017.1">
    <property type="nucleotide sequence ID" value="NZ_CP158298.1"/>
</dbReference>
<feature type="domain" description="Bacterial bifunctional deaminase-reductase C-terminal" evidence="2">
    <location>
        <begin position="39"/>
        <end position="229"/>
    </location>
</feature>
<protein>
    <submittedName>
        <fullName evidence="3">Dihydrofolate reductase family protein</fullName>
    </submittedName>
</protein>
<dbReference type="AlphaFoldDB" id="A0AAU7U6F3"/>
<evidence type="ECO:0000313" key="3">
    <source>
        <dbReference type="EMBL" id="XBV84041.1"/>
    </source>
</evidence>
<dbReference type="Gene3D" id="3.40.430.10">
    <property type="entry name" value="Dihydrofolate Reductase, subunit A"/>
    <property type="match status" value="1"/>
</dbReference>
<dbReference type="Pfam" id="PF01872">
    <property type="entry name" value="RibD_C"/>
    <property type="match status" value="1"/>
</dbReference>
<feature type="compositionally biased region" description="Polar residues" evidence="1">
    <location>
        <begin position="7"/>
        <end position="18"/>
    </location>
</feature>
<dbReference type="InterPro" id="IPR002734">
    <property type="entry name" value="RibDG_C"/>
</dbReference>
<dbReference type="PANTHER" id="PTHR38011">
    <property type="entry name" value="DIHYDROFOLATE REDUCTASE FAMILY PROTEIN (AFU_ORTHOLOGUE AFUA_8G06820)"/>
    <property type="match status" value="1"/>
</dbReference>
<keyword evidence="3" id="KW-0614">Plasmid</keyword>
<dbReference type="PANTHER" id="PTHR38011:SF11">
    <property type="entry name" value="2,5-DIAMINO-6-RIBOSYLAMINO-4(3H)-PYRIMIDINONE 5'-PHOSPHATE REDUCTASE"/>
    <property type="match status" value="1"/>
</dbReference>
<sequence length="258" mass="27347">MDDPSPAHSTPLTASFTSFAGRPHPAALERRPEQVTMRTLVLGMFVSLDGFVSGPNGEVDWIFRSGDDATDEWIVEHLWQAGALAMGRRSYAEMAGYWPTSDTPFAAPMNAIPKIVFTRRGLIDTPGGRLDPSRTRDPGASAGRDWTDPLVAQGDLRDEMARLKAQPGKDIRALGGASFAQALAAHRLIDEYHLLVAPVALGQGVPLFAGLTRPLDLQLVSTRVFAGGAVALIYRTPVEAPGDPGGPDLAAGNPAGTA</sequence>
<evidence type="ECO:0000259" key="2">
    <source>
        <dbReference type="Pfam" id="PF01872"/>
    </source>
</evidence>
<organism evidence="3">
    <name type="scientific">Deinococcus sonorensis KR-87</name>
    <dbReference type="NCBI Taxonomy" id="694439"/>
    <lineage>
        <taxon>Bacteria</taxon>
        <taxon>Thermotogati</taxon>
        <taxon>Deinococcota</taxon>
        <taxon>Deinococci</taxon>
        <taxon>Deinococcales</taxon>
        <taxon>Deinococcaceae</taxon>
        <taxon>Deinococcus</taxon>
    </lineage>
</organism>
<geneLocation type="plasmid" evidence="3">
    <name>pDson03</name>
</geneLocation>
<dbReference type="InterPro" id="IPR050765">
    <property type="entry name" value="Riboflavin_Biosynth_HTPR"/>
</dbReference>
<reference evidence="3" key="1">
    <citation type="submission" date="2024-06" db="EMBL/GenBank/DDBJ databases">
        <title>Draft Genome Sequence of Deinococcus sonorensis Type Strain KR-87, a Biofilm Producing Representative of the Genus Deinococcus.</title>
        <authorList>
            <person name="Boren L.S."/>
            <person name="Grosso R.A."/>
            <person name="Hugenberg-Cox A.N."/>
            <person name="Hill J.T.E."/>
            <person name="Albert C.M."/>
            <person name="Tuohy J.M."/>
        </authorList>
    </citation>
    <scope>NUCLEOTIDE SEQUENCE</scope>
    <source>
        <strain evidence="3">KR-87</strain>
        <plasmid evidence="3">pDson03</plasmid>
    </source>
</reference>
<dbReference type="GO" id="GO:0009231">
    <property type="term" value="P:riboflavin biosynthetic process"/>
    <property type="evidence" value="ECO:0007669"/>
    <property type="project" value="InterPro"/>
</dbReference>
<dbReference type="InterPro" id="IPR024072">
    <property type="entry name" value="DHFR-like_dom_sf"/>
</dbReference>
<proteinExistence type="predicted"/>
<accession>A0AAU7U6F3</accession>
<feature type="region of interest" description="Disordered" evidence="1">
    <location>
        <begin position="1"/>
        <end position="30"/>
    </location>
</feature>
<dbReference type="GO" id="GO:0008703">
    <property type="term" value="F:5-amino-6-(5-phosphoribosylamino)uracil reductase activity"/>
    <property type="evidence" value="ECO:0007669"/>
    <property type="project" value="InterPro"/>
</dbReference>